<keyword evidence="3" id="KW-1185">Reference proteome</keyword>
<dbReference type="EMBL" id="JACTNZ010000006">
    <property type="protein sequence ID" value="KAG5543004.1"/>
    <property type="molecule type" value="Genomic_DNA"/>
</dbReference>
<evidence type="ECO:0000313" key="2">
    <source>
        <dbReference type="EMBL" id="KAG5543004.1"/>
    </source>
</evidence>
<gene>
    <name evidence="2" type="ORF">RHGRI_015931</name>
</gene>
<proteinExistence type="predicted"/>
<accession>A0AAV6JTD2</accession>
<evidence type="ECO:0000313" key="3">
    <source>
        <dbReference type="Proteomes" id="UP000823749"/>
    </source>
</evidence>
<organism evidence="2 3">
    <name type="scientific">Rhododendron griersonianum</name>
    <dbReference type="NCBI Taxonomy" id="479676"/>
    <lineage>
        <taxon>Eukaryota</taxon>
        <taxon>Viridiplantae</taxon>
        <taxon>Streptophyta</taxon>
        <taxon>Embryophyta</taxon>
        <taxon>Tracheophyta</taxon>
        <taxon>Spermatophyta</taxon>
        <taxon>Magnoliopsida</taxon>
        <taxon>eudicotyledons</taxon>
        <taxon>Gunneridae</taxon>
        <taxon>Pentapetalae</taxon>
        <taxon>asterids</taxon>
        <taxon>Ericales</taxon>
        <taxon>Ericaceae</taxon>
        <taxon>Ericoideae</taxon>
        <taxon>Rhodoreae</taxon>
        <taxon>Rhododendron</taxon>
    </lineage>
</organism>
<comment type="caution">
    <text evidence="2">The sequence shown here is derived from an EMBL/GenBank/DDBJ whole genome shotgun (WGS) entry which is preliminary data.</text>
</comment>
<sequence>MGERLRLRNLGRAKSTGPSLKQREEIRKYCESLSEEERNSEHLAENLMQFIRAKLVELFASNQTGSKNGFSQLERRTYSLIVPVVTGAIRSEGLEDTNVAIFLREEIRKYCESLSEEERNSEHLAENLMQFIRAKLVELFASNQTGSKNGFSQLEL</sequence>
<evidence type="ECO:0000256" key="1">
    <source>
        <dbReference type="SAM" id="MobiDB-lite"/>
    </source>
</evidence>
<dbReference type="Proteomes" id="UP000823749">
    <property type="component" value="Chromosome 6"/>
</dbReference>
<feature type="region of interest" description="Disordered" evidence="1">
    <location>
        <begin position="1"/>
        <end position="21"/>
    </location>
</feature>
<reference evidence="2 3" key="1">
    <citation type="submission" date="2020-08" db="EMBL/GenBank/DDBJ databases">
        <title>Plant Genome Project.</title>
        <authorList>
            <person name="Zhang R.-G."/>
        </authorList>
    </citation>
    <scope>NUCLEOTIDE SEQUENCE [LARGE SCALE GENOMIC DNA]</scope>
    <source>
        <strain evidence="2">WSP0</strain>
        <tissue evidence="2">Leaf</tissue>
    </source>
</reference>
<protein>
    <submittedName>
        <fullName evidence="2">Uncharacterized protein</fullName>
    </submittedName>
</protein>
<name>A0AAV6JTD2_9ERIC</name>
<dbReference type="AlphaFoldDB" id="A0AAV6JTD2"/>